<dbReference type="SUPFAM" id="SSF52540">
    <property type="entry name" value="P-loop containing nucleoside triphosphate hydrolases"/>
    <property type="match status" value="1"/>
</dbReference>
<name>A0A388TBZ4_TERA1</name>
<accession>A0A388TBZ4</accession>
<evidence type="ECO:0000313" key="4">
    <source>
        <dbReference type="Proteomes" id="UP000269352"/>
    </source>
</evidence>
<feature type="coiled-coil region" evidence="1">
    <location>
        <begin position="365"/>
        <end position="438"/>
    </location>
</feature>
<dbReference type="InterPro" id="IPR026866">
    <property type="entry name" value="CR006_AAA"/>
</dbReference>
<keyword evidence="4" id="KW-1185">Reference proteome</keyword>
<evidence type="ECO:0000259" key="2">
    <source>
        <dbReference type="Pfam" id="PF13166"/>
    </source>
</evidence>
<evidence type="ECO:0000313" key="3">
    <source>
        <dbReference type="EMBL" id="GBR74116.1"/>
    </source>
</evidence>
<proteinExistence type="predicted"/>
<feature type="coiled-coil region" evidence="1">
    <location>
        <begin position="109"/>
        <end position="140"/>
    </location>
</feature>
<dbReference type="Pfam" id="PF13166">
    <property type="entry name" value="AAA_13"/>
    <property type="match status" value="1"/>
</dbReference>
<dbReference type="AlphaFoldDB" id="A0A388TBZ4"/>
<feature type="domain" description="Protein CR006 P-loop" evidence="2">
    <location>
        <begin position="15"/>
        <end position="695"/>
    </location>
</feature>
<dbReference type="Gene3D" id="3.40.50.300">
    <property type="entry name" value="P-loop containing nucleotide triphosphate hydrolases"/>
    <property type="match status" value="2"/>
</dbReference>
<comment type="caution">
    <text evidence="3">The sequence shown here is derived from an EMBL/GenBank/DDBJ whole genome shotgun (WGS) entry which is preliminary data.</text>
</comment>
<organism evidence="3 4">
    <name type="scientific">Termititenax aidoneus</name>
    <dbReference type="NCBI Taxonomy" id="2218524"/>
    <lineage>
        <taxon>Bacteria</taxon>
        <taxon>Bacillati</taxon>
        <taxon>Candidatus Margulisiibacteriota</taxon>
        <taxon>Candidatus Termititenacia</taxon>
        <taxon>Candidatus Termititenacales</taxon>
        <taxon>Candidatus Termititenacaceae</taxon>
        <taxon>Candidatus Termititenax</taxon>
    </lineage>
</organism>
<dbReference type="EMBL" id="BGZN01000030">
    <property type="protein sequence ID" value="GBR74116.1"/>
    <property type="molecule type" value="Genomic_DNA"/>
</dbReference>
<dbReference type="Proteomes" id="UP000269352">
    <property type="component" value="Unassembled WGS sequence"/>
</dbReference>
<evidence type="ECO:0000256" key="1">
    <source>
        <dbReference type="SAM" id="Coils"/>
    </source>
</evidence>
<gene>
    <name evidence="3" type="ORF">NO1_1346</name>
</gene>
<reference evidence="3 4" key="1">
    <citation type="journal article" date="2019" name="ISME J.">
        <title>Genome analyses of uncultured TG2/ZB3 bacteria in 'Margulisbacteria' specifically attached to ectosymbiotic spirochetes of protists in the termite gut.</title>
        <authorList>
            <person name="Utami Y.D."/>
            <person name="Kuwahara H."/>
            <person name="Igai K."/>
            <person name="Murakami T."/>
            <person name="Sugaya K."/>
            <person name="Morikawa T."/>
            <person name="Nagura Y."/>
            <person name="Yuki M."/>
            <person name="Deevong P."/>
            <person name="Inoue T."/>
            <person name="Kihara K."/>
            <person name="Lo N."/>
            <person name="Yamada A."/>
            <person name="Ohkuma M."/>
            <person name="Hongoh Y."/>
        </authorList>
    </citation>
    <scope>NUCLEOTIDE SEQUENCE [LARGE SCALE GENOMIC DNA]</scope>
    <source>
        <strain evidence="3">NkOx7-01</strain>
    </source>
</reference>
<dbReference type="InterPro" id="IPR027417">
    <property type="entry name" value="P-loop_NTPase"/>
</dbReference>
<keyword evidence="1" id="KW-0175">Coiled coil</keyword>
<protein>
    <submittedName>
        <fullName evidence="3">AAA family ATPase</fullName>
    </submittedName>
</protein>
<sequence>MVELKIDLSNFPERFAENSRELLIAKKVNFIYGKNGTGKTTITDAIKAQYSDAYDVCIFKDFAGIVGENQRLDAIALGTKNTEIQAKIDAIDVEITAIKKEIEKPEDDTENLFTELEKANTNYNQQEDELERSYTDAARKIKNKNNPQIASTTYDKNNFKDEILQAKSLTDEDIKKYKETIKAERKETVSSLVFPSIDLAELLKSTNTILQSSVSQRQIIAELKDNNDKQNFAKEGLRIHEHKNGEKCAFCGNEISEERWQFLGNYFNDEVKNLESSIDRDISEIDSVLNKIEALAEINKTDFYERFAERIAMLNLQIETRKNNCKIFFETLKTALEQKKKDLFKKTQELTPNIPDNFAKIEDDYKKLVSENNEFSDNLEQEREQAKNALRYHEIKKELDVFKYDTKKNNLTVLKSLQAEAEKSLKNRESEFERKQETKKDLIIQTKNEKEIANQIDNLLKNMGVSSFSLELVKDDAENQKGQYKIKGHNGNIRTITELSKGEKNIIAFLYFILSLEQPNDNNKPKIIVLDDPMTSNDDTMQYLMIGEIQRYYKKLQNDSFFVLLTHNCHFYLNVRKRENKFHEKYGNFHLFSDGKLATIRIIKDDNDDFKTNYEMLWKELLFLYEKDKRDLMLNSCRRICETYFKFNCKDNFYESSMTAKKLFDVNQHSIDDLEAEQNGRTREEIKSVLEKLFENNNAAEHFKTYWKEEDTE</sequence>